<reference evidence="1 2" key="1">
    <citation type="submission" date="2017-09" db="EMBL/GenBank/DDBJ databases">
        <title>Genomic, metabolic, and phenotypic characteristics of bacterial isolates from the natural microbiome of the model nematode Caenorhabditis elegans.</title>
        <authorList>
            <person name="Zimmermann J."/>
            <person name="Obeng N."/>
            <person name="Yang W."/>
            <person name="Obeng O."/>
            <person name="Kissoyan K."/>
            <person name="Pees B."/>
            <person name="Dirksen P."/>
            <person name="Hoppner M."/>
            <person name="Franke A."/>
            <person name="Rosenstiel P."/>
            <person name="Leippe M."/>
            <person name="Dierking K."/>
            <person name="Kaleta C."/>
            <person name="Schulenburg H."/>
        </authorList>
    </citation>
    <scope>NUCLEOTIDE SEQUENCE [LARGE SCALE GENOMIC DNA]</scope>
    <source>
        <strain evidence="1 2">MYb73</strain>
    </source>
</reference>
<dbReference type="Proteomes" id="UP000239477">
    <property type="component" value="Chromosome"/>
</dbReference>
<proteinExistence type="predicted"/>
<sequence>MMKKANASLPAGLTGANVAFCQRLAQLAQESQQRWLEMGQRLAGDTTGQYLATLSPLKPAANWQDVAPAMGELARKRWQTQLEASQALTHAALQEQATLAAGVGEAMCEWFKQANIAAADNSPFAQMWSTMTNQMAAACAAMQDAHQQGGRHDR</sequence>
<dbReference type="AlphaFoldDB" id="A0A2S0ID97"/>
<protein>
    <recommendedName>
        <fullName evidence="3">Phasin domain-containing protein</fullName>
    </recommendedName>
</protein>
<dbReference type="EMBL" id="CP023270">
    <property type="protein sequence ID" value="AVJ29986.1"/>
    <property type="molecule type" value="Genomic_DNA"/>
</dbReference>
<dbReference type="OrthoDB" id="8641244at2"/>
<organism evidence="1 2">
    <name type="scientific">Achromobacter spanius</name>
    <dbReference type="NCBI Taxonomy" id="217203"/>
    <lineage>
        <taxon>Bacteria</taxon>
        <taxon>Pseudomonadati</taxon>
        <taxon>Pseudomonadota</taxon>
        <taxon>Betaproteobacteria</taxon>
        <taxon>Burkholderiales</taxon>
        <taxon>Alcaligenaceae</taxon>
        <taxon>Achromobacter</taxon>
    </lineage>
</organism>
<keyword evidence="2" id="KW-1185">Reference proteome</keyword>
<evidence type="ECO:0000313" key="1">
    <source>
        <dbReference type="EMBL" id="AVJ29986.1"/>
    </source>
</evidence>
<gene>
    <name evidence="1" type="ORF">CLM73_24380</name>
</gene>
<evidence type="ECO:0008006" key="3">
    <source>
        <dbReference type="Google" id="ProtNLM"/>
    </source>
</evidence>
<name>A0A2S0ID97_9BURK</name>
<evidence type="ECO:0000313" key="2">
    <source>
        <dbReference type="Proteomes" id="UP000239477"/>
    </source>
</evidence>
<accession>A0A2S0ID97</accession>